<gene>
    <name evidence="1" type="ORF">IDF66_14325</name>
</gene>
<sequence length="472" mass="51651">MMPAGADYLSITERVASGRAARRRVAPGDLGEVPPGVLDAGTHRDPMELLLQQADSRVPELVPIRHGRMARSPFTFYRGAALPMADDLSRTPHSGMTVQLCGDAHLSNFGFFATPERRLAFDVNDFDETYPGPFEWDVKRLAASLVVAALDNGFGRKEGKAVARECAREYRETMAAQADLGTLDSWYSHTEPAGSLDGIRQTINAATAKNLEKQIKKAWRHNSLQALSKLTTVTDGKVGFVSSPPLIVPVEELLEPTAIEGAYAELHGRLRDFRETMPPHHRVLLDKFELVAMARKVVGVGSVGTRAWVLLFRGKGDGDPLLLQAKEAQESVLARYLGGPEHLNQGERVVNGQRLIQAVSDVFLGWDSGVGFDGVYRDFYLRQLRDGKGSVVIETLDPAALRAYGRVCGRVLAYGHTRSGDPVAISEYLGSTDEFDRAMGRFAIRYAECNARDHATFVAAIDRGAIAAIADY</sequence>
<dbReference type="Proteomes" id="UP000602395">
    <property type="component" value="Unassembled WGS sequence"/>
</dbReference>
<dbReference type="PANTHER" id="PTHR39441">
    <property type="entry name" value="DUF2252 DOMAIN-CONTAINING PROTEIN"/>
    <property type="match status" value="1"/>
</dbReference>
<reference evidence="1 2" key="1">
    <citation type="submission" date="2020-09" db="EMBL/GenBank/DDBJ databases">
        <title>Novel species in genus Gordonia.</title>
        <authorList>
            <person name="Zhang G."/>
        </authorList>
    </citation>
    <scope>NUCLEOTIDE SEQUENCE [LARGE SCALE GENOMIC DNA]</scope>
    <source>
        <strain evidence="1 2">ON-33</strain>
    </source>
</reference>
<organism evidence="1 2">
    <name type="scientific">Gordonia hankookensis</name>
    <dbReference type="NCBI Taxonomy" id="589403"/>
    <lineage>
        <taxon>Bacteria</taxon>
        <taxon>Bacillati</taxon>
        <taxon>Actinomycetota</taxon>
        <taxon>Actinomycetes</taxon>
        <taxon>Mycobacteriales</taxon>
        <taxon>Gordoniaceae</taxon>
        <taxon>Gordonia</taxon>
    </lineage>
</organism>
<dbReference type="Pfam" id="PF10009">
    <property type="entry name" value="DUF2252"/>
    <property type="match status" value="1"/>
</dbReference>
<keyword evidence="2" id="KW-1185">Reference proteome</keyword>
<dbReference type="InterPro" id="IPR018721">
    <property type="entry name" value="DUF2252"/>
</dbReference>
<comment type="caution">
    <text evidence="1">The sequence shown here is derived from an EMBL/GenBank/DDBJ whole genome shotgun (WGS) entry which is preliminary data.</text>
</comment>
<dbReference type="PANTHER" id="PTHR39441:SF1">
    <property type="entry name" value="DUF2252 DOMAIN-CONTAINING PROTEIN"/>
    <property type="match status" value="1"/>
</dbReference>
<evidence type="ECO:0000313" key="1">
    <source>
        <dbReference type="EMBL" id="MBD1320757.1"/>
    </source>
</evidence>
<protein>
    <submittedName>
        <fullName evidence="1">DUF2252 domain-containing protein</fullName>
    </submittedName>
</protein>
<evidence type="ECO:0000313" key="2">
    <source>
        <dbReference type="Proteomes" id="UP000602395"/>
    </source>
</evidence>
<accession>A0ABR7WG41</accession>
<dbReference type="EMBL" id="JACWMS010000002">
    <property type="protein sequence ID" value="MBD1320757.1"/>
    <property type="molecule type" value="Genomic_DNA"/>
</dbReference>
<name>A0ABR7WG41_9ACTN</name>
<proteinExistence type="predicted"/>